<evidence type="ECO:0000313" key="2">
    <source>
        <dbReference type="Proteomes" id="UP000886501"/>
    </source>
</evidence>
<sequence length="62" mass="6618">MFLPIKWTAAPSVVRFPPSPSGPTLHTTARVQAILFATFPASLRCSASSVSPARGAIWRNHG</sequence>
<comment type="caution">
    <text evidence="1">The sequence shown here is derived from an EMBL/GenBank/DDBJ whole genome shotgun (WGS) entry which is preliminary data.</text>
</comment>
<organism evidence="1 2">
    <name type="scientific">Thelephora ganbajun</name>
    <name type="common">Ganba fungus</name>
    <dbReference type="NCBI Taxonomy" id="370292"/>
    <lineage>
        <taxon>Eukaryota</taxon>
        <taxon>Fungi</taxon>
        <taxon>Dikarya</taxon>
        <taxon>Basidiomycota</taxon>
        <taxon>Agaricomycotina</taxon>
        <taxon>Agaricomycetes</taxon>
        <taxon>Thelephorales</taxon>
        <taxon>Thelephoraceae</taxon>
        <taxon>Thelephora</taxon>
    </lineage>
</organism>
<reference evidence="1" key="2">
    <citation type="journal article" date="2020" name="Nat. Commun.">
        <title>Large-scale genome sequencing of mycorrhizal fungi provides insights into the early evolution of symbiotic traits.</title>
        <authorList>
            <person name="Miyauchi S."/>
            <person name="Kiss E."/>
            <person name="Kuo A."/>
            <person name="Drula E."/>
            <person name="Kohler A."/>
            <person name="Sanchez-Garcia M."/>
            <person name="Morin E."/>
            <person name="Andreopoulos B."/>
            <person name="Barry K.W."/>
            <person name="Bonito G."/>
            <person name="Buee M."/>
            <person name="Carver A."/>
            <person name="Chen C."/>
            <person name="Cichocki N."/>
            <person name="Clum A."/>
            <person name="Culley D."/>
            <person name="Crous P.W."/>
            <person name="Fauchery L."/>
            <person name="Girlanda M."/>
            <person name="Hayes R.D."/>
            <person name="Keri Z."/>
            <person name="LaButti K."/>
            <person name="Lipzen A."/>
            <person name="Lombard V."/>
            <person name="Magnuson J."/>
            <person name="Maillard F."/>
            <person name="Murat C."/>
            <person name="Nolan M."/>
            <person name="Ohm R.A."/>
            <person name="Pangilinan J."/>
            <person name="Pereira M.F."/>
            <person name="Perotto S."/>
            <person name="Peter M."/>
            <person name="Pfister S."/>
            <person name="Riley R."/>
            <person name="Sitrit Y."/>
            <person name="Stielow J.B."/>
            <person name="Szollosi G."/>
            <person name="Zifcakova L."/>
            <person name="Stursova M."/>
            <person name="Spatafora J.W."/>
            <person name="Tedersoo L."/>
            <person name="Vaario L.M."/>
            <person name="Yamada A."/>
            <person name="Yan M."/>
            <person name="Wang P."/>
            <person name="Xu J."/>
            <person name="Bruns T."/>
            <person name="Baldrian P."/>
            <person name="Vilgalys R."/>
            <person name="Dunand C."/>
            <person name="Henrissat B."/>
            <person name="Grigoriev I.V."/>
            <person name="Hibbett D."/>
            <person name="Nagy L.G."/>
            <person name="Martin F.M."/>
        </authorList>
    </citation>
    <scope>NUCLEOTIDE SEQUENCE</scope>
    <source>
        <strain evidence="1">P2</strain>
    </source>
</reference>
<feature type="non-terminal residue" evidence="1">
    <location>
        <position position="62"/>
    </location>
</feature>
<reference evidence="1" key="1">
    <citation type="submission" date="2019-10" db="EMBL/GenBank/DDBJ databases">
        <authorList>
            <consortium name="DOE Joint Genome Institute"/>
            <person name="Kuo A."/>
            <person name="Miyauchi S."/>
            <person name="Kiss E."/>
            <person name="Drula E."/>
            <person name="Kohler A."/>
            <person name="Sanchez-Garcia M."/>
            <person name="Andreopoulos B."/>
            <person name="Barry K.W."/>
            <person name="Bonito G."/>
            <person name="Buee M."/>
            <person name="Carver A."/>
            <person name="Chen C."/>
            <person name="Cichocki N."/>
            <person name="Clum A."/>
            <person name="Culley D."/>
            <person name="Crous P.W."/>
            <person name="Fauchery L."/>
            <person name="Girlanda M."/>
            <person name="Hayes R."/>
            <person name="Keri Z."/>
            <person name="Labutti K."/>
            <person name="Lipzen A."/>
            <person name="Lombard V."/>
            <person name="Magnuson J."/>
            <person name="Maillard F."/>
            <person name="Morin E."/>
            <person name="Murat C."/>
            <person name="Nolan M."/>
            <person name="Ohm R."/>
            <person name="Pangilinan J."/>
            <person name="Pereira M."/>
            <person name="Perotto S."/>
            <person name="Peter M."/>
            <person name="Riley R."/>
            <person name="Sitrit Y."/>
            <person name="Stielow B."/>
            <person name="Szollosi G."/>
            <person name="Zifcakova L."/>
            <person name="Stursova M."/>
            <person name="Spatafora J.W."/>
            <person name="Tedersoo L."/>
            <person name="Vaario L.-M."/>
            <person name="Yamada A."/>
            <person name="Yan M."/>
            <person name="Wang P."/>
            <person name="Xu J."/>
            <person name="Bruns T."/>
            <person name="Baldrian P."/>
            <person name="Vilgalys R."/>
            <person name="Henrissat B."/>
            <person name="Grigoriev I.V."/>
            <person name="Hibbett D."/>
            <person name="Nagy L.G."/>
            <person name="Martin F.M."/>
        </authorList>
    </citation>
    <scope>NUCLEOTIDE SEQUENCE</scope>
    <source>
        <strain evidence="1">P2</strain>
    </source>
</reference>
<dbReference type="EMBL" id="MU118132">
    <property type="protein sequence ID" value="KAF9644547.1"/>
    <property type="molecule type" value="Genomic_DNA"/>
</dbReference>
<accession>A0ACB6Z4Q6</accession>
<name>A0ACB6Z4Q6_THEGA</name>
<keyword evidence="2" id="KW-1185">Reference proteome</keyword>
<evidence type="ECO:0000313" key="1">
    <source>
        <dbReference type="EMBL" id="KAF9644547.1"/>
    </source>
</evidence>
<dbReference type="Proteomes" id="UP000886501">
    <property type="component" value="Unassembled WGS sequence"/>
</dbReference>
<protein>
    <submittedName>
        <fullName evidence="1">Uncharacterized protein</fullName>
    </submittedName>
</protein>
<proteinExistence type="predicted"/>
<gene>
    <name evidence="1" type="ORF">BDM02DRAFT_3121675</name>
</gene>